<dbReference type="PANTHER" id="PTHR43861:SF3">
    <property type="entry name" value="PUTATIVE (AFU_ORTHOLOGUE AFUA_2G14390)-RELATED"/>
    <property type="match status" value="1"/>
</dbReference>
<dbReference type="Pfam" id="PF13649">
    <property type="entry name" value="Methyltransf_25"/>
    <property type="match status" value="1"/>
</dbReference>
<keyword evidence="4" id="KW-1185">Reference proteome</keyword>
<sequence length="201" mass="22893">MSKEFWDQNFSDKEFVYGKQANQFTQQKSHLLSKNSTIGCFAEGEGRNAIYLAGLGHEVIAYDQSTVGLEKAKQLAVEQGVNVQAIPMDLTKEKVISRQFDAAIMVFGHVPAEDQHFFIHNIIAAVKPGGYVMFEVYSEDQLDYQTGGPREKEMLYHPSDVLQWIMPHHCLHFYYGEVDRKEGKKHTGLSHVIQTVIKKKD</sequence>
<evidence type="ECO:0000259" key="2">
    <source>
        <dbReference type="Pfam" id="PF13649"/>
    </source>
</evidence>
<dbReference type="Proteomes" id="UP000675284">
    <property type="component" value="Unassembled WGS sequence"/>
</dbReference>
<organism evidence="3 4">
    <name type="scientific">Virgibacillus salarius</name>
    <dbReference type="NCBI Taxonomy" id="447199"/>
    <lineage>
        <taxon>Bacteria</taxon>
        <taxon>Bacillati</taxon>
        <taxon>Bacillota</taxon>
        <taxon>Bacilli</taxon>
        <taxon>Bacillales</taxon>
        <taxon>Bacillaceae</taxon>
        <taxon>Virgibacillus</taxon>
    </lineage>
</organism>
<reference evidence="3" key="1">
    <citation type="submission" date="2021-04" db="EMBL/GenBank/DDBJ databases">
        <title>Isolation and polyphasic classification of algal microorganism.</title>
        <authorList>
            <person name="Wang S."/>
        </authorList>
    </citation>
    <scope>NUCLEOTIDE SEQUENCE</scope>
    <source>
        <strain evidence="3">720a</strain>
    </source>
</reference>
<dbReference type="RefSeq" id="WP_166530652.1">
    <property type="nucleotide sequence ID" value="NZ_JAGSOT010000047.1"/>
</dbReference>
<dbReference type="GO" id="GO:0008168">
    <property type="term" value="F:methyltransferase activity"/>
    <property type="evidence" value="ECO:0007669"/>
    <property type="project" value="UniProtKB-KW"/>
</dbReference>
<keyword evidence="1" id="KW-0808">Transferase</keyword>
<dbReference type="AlphaFoldDB" id="A0A941DV31"/>
<name>A0A941DV31_9BACI</name>
<dbReference type="InterPro" id="IPR029063">
    <property type="entry name" value="SAM-dependent_MTases_sf"/>
</dbReference>
<accession>A0A941DV31</accession>
<evidence type="ECO:0000313" key="4">
    <source>
        <dbReference type="Proteomes" id="UP000675284"/>
    </source>
</evidence>
<gene>
    <name evidence="3" type="ORF">KCX74_14345</name>
</gene>
<dbReference type="PANTHER" id="PTHR43861">
    <property type="entry name" value="TRANS-ACONITATE 2-METHYLTRANSFERASE-RELATED"/>
    <property type="match status" value="1"/>
</dbReference>
<dbReference type="EMBL" id="JAGSOT010000047">
    <property type="protein sequence ID" value="MBR7797215.1"/>
    <property type="molecule type" value="Genomic_DNA"/>
</dbReference>
<dbReference type="Gene3D" id="3.40.50.150">
    <property type="entry name" value="Vaccinia Virus protein VP39"/>
    <property type="match status" value="1"/>
</dbReference>
<proteinExistence type="predicted"/>
<dbReference type="SUPFAM" id="SSF53335">
    <property type="entry name" value="S-adenosyl-L-methionine-dependent methyltransferases"/>
    <property type="match status" value="1"/>
</dbReference>
<dbReference type="GO" id="GO:0032259">
    <property type="term" value="P:methylation"/>
    <property type="evidence" value="ECO:0007669"/>
    <property type="project" value="UniProtKB-KW"/>
</dbReference>
<feature type="domain" description="Methyltransferase" evidence="2">
    <location>
        <begin position="42"/>
        <end position="130"/>
    </location>
</feature>
<comment type="caution">
    <text evidence="3">The sequence shown here is derived from an EMBL/GenBank/DDBJ whole genome shotgun (WGS) entry which is preliminary data.</text>
</comment>
<evidence type="ECO:0000313" key="3">
    <source>
        <dbReference type="EMBL" id="MBR7797215.1"/>
    </source>
</evidence>
<keyword evidence="3" id="KW-0489">Methyltransferase</keyword>
<evidence type="ECO:0000256" key="1">
    <source>
        <dbReference type="ARBA" id="ARBA00022679"/>
    </source>
</evidence>
<protein>
    <submittedName>
        <fullName evidence="3">Class I SAM-dependent methyltransferase</fullName>
    </submittedName>
</protein>
<dbReference type="CDD" id="cd02440">
    <property type="entry name" value="AdoMet_MTases"/>
    <property type="match status" value="1"/>
</dbReference>
<dbReference type="InterPro" id="IPR041698">
    <property type="entry name" value="Methyltransf_25"/>
</dbReference>